<name>A0A2C9CVZ2_9RHOB</name>
<keyword evidence="4" id="KW-1185">Reference proteome</keyword>
<organism evidence="3 4">
    <name type="scientific">Pontivivens marinum</name>
    <dbReference type="NCBI Taxonomy" id="1690039"/>
    <lineage>
        <taxon>Bacteria</taxon>
        <taxon>Pseudomonadati</taxon>
        <taxon>Pseudomonadota</taxon>
        <taxon>Alphaproteobacteria</taxon>
        <taxon>Rhodobacterales</taxon>
        <taxon>Paracoccaceae</taxon>
        <taxon>Pontivivens</taxon>
    </lineage>
</organism>
<protein>
    <recommendedName>
        <fullName evidence="2">YCII-related domain-containing protein</fullName>
    </recommendedName>
</protein>
<dbReference type="Pfam" id="PF03795">
    <property type="entry name" value="YCII"/>
    <property type="match status" value="1"/>
</dbReference>
<sequence length="127" mass="13535">MQWADYKQQAKSRGALALELYVAQSTPAMAPEDVKAALPDHLAYQAQLEAQGALAFAGPMSDETGDLMQGMGLIIYRADSLDAARALAAADPMHSSGARTFTMRRWMINEGSVTISVGLSTNSVDLS</sequence>
<comment type="similarity">
    <text evidence="1">Belongs to the YciI family.</text>
</comment>
<dbReference type="Proteomes" id="UP000220034">
    <property type="component" value="Unassembled WGS sequence"/>
</dbReference>
<dbReference type="EMBL" id="OCTN01000011">
    <property type="protein sequence ID" value="SOH95474.1"/>
    <property type="molecule type" value="Genomic_DNA"/>
</dbReference>
<dbReference type="RefSeq" id="WP_097932007.1">
    <property type="nucleotide sequence ID" value="NZ_OCTN01000011.1"/>
</dbReference>
<dbReference type="PANTHER" id="PTHR37828:SF1">
    <property type="entry name" value="YCII-RELATED DOMAIN-CONTAINING PROTEIN"/>
    <property type="match status" value="1"/>
</dbReference>
<dbReference type="AlphaFoldDB" id="A0A2C9CVZ2"/>
<evidence type="ECO:0000256" key="1">
    <source>
        <dbReference type="ARBA" id="ARBA00007689"/>
    </source>
</evidence>
<accession>A0A2C9CVZ2</accession>
<dbReference type="Gene3D" id="3.30.70.1060">
    <property type="entry name" value="Dimeric alpha+beta barrel"/>
    <property type="match status" value="1"/>
</dbReference>
<dbReference type="SUPFAM" id="SSF54909">
    <property type="entry name" value="Dimeric alpha+beta barrel"/>
    <property type="match status" value="1"/>
</dbReference>
<dbReference type="InterPro" id="IPR011008">
    <property type="entry name" value="Dimeric_a/b-barrel"/>
</dbReference>
<evidence type="ECO:0000313" key="4">
    <source>
        <dbReference type="Proteomes" id="UP000220034"/>
    </source>
</evidence>
<dbReference type="InterPro" id="IPR005545">
    <property type="entry name" value="YCII"/>
</dbReference>
<gene>
    <name evidence="3" type="ORF">SAMN06273572_11153</name>
</gene>
<dbReference type="PANTHER" id="PTHR37828">
    <property type="entry name" value="GSR2449 PROTEIN"/>
    <property type="match status" value="1"/>
</dbReference>
<feature type="domain" description="YCII-related" evidence="2">
    <location>
        <begin position="23"/>
        <end position="98"/>
    </location>
</feature>
<evidence type="ECO:0000313" key="3">
    <source>
        <dbReference type="EMBL" id="SOH95474.1"/>
    </source>
</evidence>
<reference evidence="4" key="1">
    <citation type="submission" date="2017-09" db="EMBL/GenBank/DDBJ databases">
        <authorList>
            <person name="Varghese N."/>
            <person name="Submissions S."/>
        </authorList>
    </citation>
    <scope>NUCLEOTIDE SEQUENCE [LARGE SCALE GENOMIC DNA]</scope>
    <source>
        <strain evidence="4">C7</strain>
    </source>
</reference>
<dbReference type="OrthoDB" id="5523400at2"/>
<proteinExistence type="inferred from homology"/>
<evidence type="ECO:0000259" key="2">
    <source>
        <dbReference type="Pfam" id="PF03795"/>
    </source>
</evidence>